<keyword evidence="5 13" id="KW-1133">Transmembrane helix</keyword>
<dbReference type="GO" id="GO:0005886">
    <property type="term" value="C:plasma membrane"/>
    <property type="evidence" value="ECO:0007669"/>
    <property type="project" value="TreeGrafter"/>
</dbReference>
<dbReference type="PANTHER" id="PTHR11690">
    <property type="entry name" value="AMILORIDE-SENSITIVE SODIUM CHANNEL-RELATED"/>
    <property type="match status" value="1"/>
</dbReference>
<feature type="transmembrane region" description="Helical" evidence="13">
    <location>
        <begin position="76"/>
        <end position="97"/>
    </location>
</feature>
<accession>A0A9X0D3D6</accession>
<organism evidence="14 15">
    <name type="scientific">Desmophyllum pertusum</name>
    <dbReference type="NCBI Taxonomy" id="174260"/>
    <lineage>
        <taxon>Eukaryota</taxon>
        <taxon>Metazoa</taxon>
        <taxon>Cnidaria</taxon>
        <taxon>Anthozoa</taxon>
        <taxon>Hexacorallia</taxon>
        <taxon>Scleractinia</taxon>
        <taxon>Caryophylliina</taxon>
        <taxon>Caryophylliidae</taxon>
        <taxon>Desmophyllum</taxon>
    </lineage>
</organism>
<evidence type="ECO:0000256" key="11">
    <source>
        <dbReference type="RuleBase" id="RU000679"/>
    </source>
</evidence>
<dbReference type="InterPro" id="IPR001873">
    <property type="entry name" value="ENaC"/>
</dbReference>
<evidence type="ECO:0000256" key="4">
    <source>
        <dbReference type="ARBA" id="ARBA00022692"/>
    </source>
</evidence>
<proteinExistence type="inferred from homology"/>
<dbReference type="GO" id="GO:0015280">
    <property type="term" value="F:ligand-gated sodium channel activity"/>
    <property type="evidence" value="ECO:0007669"/>
    <property type="project" value="TreeGrafter"/>
</dbReference>
<evidence type="ECO:0000256" key="2">
    <source>
        <dbReference type="ARBA" id="ARBA00022448"/>
    </source>
</evidence>
<feature type="region of interest" description="Disordered" evidence="12">
    <location>
        <begin position="184"/>
        <end position="219"/>
    </location>
</feature>
<dbReference type="PRINTS" id="PR01078">
    <property type="entry name" value="AMINACHANNEL"/>
</dbReference>
<keyword evidence="4 11" id="KW-0812">Transmembrane</keyword>
<evidence type="ECO:0000313" key="14">
    <source>
        <dbReference type="EMBL" id="KAJ7385395.1"/>
    </source>
</evidence>
<keyword evidence="3 11" id="KW-0894">Sodium channel</keyword>
<comment type="subcellular location">
    <subcellularLocation>
        <location evidence="1">Membrane</location>
        <topology evidence="1">Multi-pass membrane protein</topology>
    </subcellularLocation>
</comment>
<feature type="transmembrane region" description="Helical" evidence="13">
    <location>
        <begin position="524"/>
        <end position="547"/>
    </location>
</feature>
<evidence type="ECO:0000256" key="9">
    <source>
        <dbReference type="ARBA" id="ARBA00023201"/>
    </source>
</evidence>
<protein>
    <submittedName>
        <fullName evidence="14">Ligand-gated sodium channel</fullName>
    </submittedName>
</protein>
<name>A0A9X0D3D6_9CNID</name>
<evidence type="ECO:0000256" key="6">
    <source>
        <dbReference type="ARBA" id="ARBA00023053"/>
    </source>
</evidence>
<keyword evidence="15" id="KW-1185">Reference proteome</keyword>
<dbReference type="OrthoDB" id="6021021at2759"/>
<evidence type="ECO:0000313" key="15">
    <source>
        <dbReference type="Proteomes" id="UP001163046"/>
    </source>
</evidence>
<evidence type="ECO:0000256" key="1">
    <source>
        <dbReference type="ARBA" id="ARBA00004141"/>
    </source>
</evidence>
<evidence type="ECO:0000256" key="10">
    <source>
        <dbReference type="ARBA" id="ARBA00023303"/>
    </source>
</evidence>
<dbReference type="Proteomes" id="UP001163046">
    <property type="component" value="Unassembled WGS sequence"/>
</dbReference>
<comment type="caution">
    <text evidence="14">The sequence shown here is derived from an EMBL/GenBank/DDBJ whole genome shotgun (WGS) entry which is preliminary data.</text>
</comment>
<dbReference type="EMBL" id="MU825881">
    <property type="protein sequence ID" value="KAJ7385395.1"/>
    <property type="molecule type" value="Genomic_DNA"/>
</dbReference>
<comment type="similarity">
    <text evidence="11">Belongs to the amiloride-sensitive sodium channel (TC 1.A.6) family.</text>
</comment>
<feature type="compositionally biased region" description="Basic and acidic residues" evidence="12">
    <location>
        <begin position="184"/>
        <end position="196"/>
    </location>
</feature>
<keyword evidence="6" id="KW-0915">Sodium</keyword>
<evidence type="ECO:0000256" key="7">
    <source>
        <dbReference type="ARBA" id="ARBA00023065"/>
    </source>
</evidence>
<dbReference type="Gene3D" id="1.10.287.770">
    <property type="entry name" value="YojJ-like"/>
    <property type="match status" value="1"/>
</dbReference>
<keyword evidence="7 11" id="KW-0406">Ion transport</keyword>
<keyword evidence="9 11" id="KW-0739">Sodium transport</keyword>
<gene>
    <name evidence="14" type="primary">SCNN1B_10</name>
    <name evidence="14" type="ORF">OS493_016477</name>
</gene>
<keyword evidence="2 11" id="KW-0813">Transport</keyword>
<sequence length="565" mass="64175">MEYFGVNAIPHKLIFKMNNLENKLTQDTSTTKQNYFSDHELKDGDSTLQKLKDFCGYTTAHGFGRLVESKSWVRKVFWVLACLGAFTMFTCQVIWLAEDYIRRPVVTYINIEHVRDIDYPVVTICNHNIIRRSKIFSNNSGILQQSLADFLNNMKNTTKQVISINIRKYTPYVINKVQTEDHQEKENAKIDIEKNNNNRASGKKKKKAEKDNLEESPMTDMAAKQERVRVTLATWPEEDLSKLGHQFKNMFRESRIAIGIAFGITCMGNCFSFNKERGLRAGGPGPGNGLLLEINVEQNEYNGELTKDAGIRVHIGKPGKVPFPYEKGFSVGPGSATSVGMKMVKIKRVDPFKNGSCMGQDGLKQDNLYRLKYNASYSTTACKESCLSDKQKDLCGCREYRFPKDASKNESVCDVTNATVAKCLHGVMKKYRKSHLGCSRKCPSPCDEDVFKLTISTSRFPSLAYEKIIRADSNRLKKANIPRDKISSYLLQLNVFFEELNYEVIEENLGYELISFISDIGGNVGMWIGVSLLTCAEILELLCIIIHHTIKKFAQYKNKIMPMKK</sequence>
<keyword evidence="10 11" id="KW-0407">Ion channel</keyword>
<dbReference type="Pfam" id="PF00858">
    <property type="entry name" value="ASC"/>
    <property type="match status" value="1"/>
</dbReference>
<dbReference type="PANTHER" id="PTHR11690:SF248">
    <property type="entry name" value="PICKPOCKET 17, ISOFORM A"/>
    <property type="match status" value="1"/>
</dbReference>
<dbReference type="Gene3D" id="2.60.470.10">
    <property type="entry name" value="Acid-sensing ion channels like domains"/>
    <property type="match status" value="1"/>
</dbReference>
<keyword evidence="8 13" id="KW-0472">Membrane</keyword>
<evidence type="ECO:0000256" key="12">
    <source>
        <dbReference type="SAM" id="MobiDB-lite"/>
    </source>
</evidence>
<dbReference type="AlphaFoldDB" id="A0A9X0D3D6"/>
<reference evidence="14" key="1">
    <citation type="submission" date="2023-01" db="EMBL/GenBank/DDBJ databases">
        <title>Genome assembly of the deep-sea coral Lophelia pertusa.</title>
        <authorList>
            <person name="Herrera S."/>
            <person name="Cordes E."/>
        </authorList>
    </citation>
    <scope>NUCLEOTIDE SEQUENCE</scope>
    <source>
        <strain evidence="14">USNM1676648</strain>
        <tissue evidence="14">Polyp</tissue>
    </source>
</reference>
<evidence type="ECO:0000256" key="3">
    <source>
        <dbReference type="ARBA" id="ARBA00022461"/>
    </source>
</evidence>
<evidence type="ECO:0000256" key="8">
    <source>
        <dbReference type="ARBA" id="ARBA00023136"/>
    </source>
</evidence>
<evidence type="ECO:0000256" key="13">
    <source>
        <dbReference type="SAM" id="Phobius"/>
    </source>
</evidence>
<evidence type="ECO:0000256" key="5">
    <source>
        <dbReference type="ARBA" id="ARBA00022989"/>
    </source>
</evidence>